<accession>A0AAD5BKP2</accession>
<keyword evidence="2" id="KW-0132">Cell division</keyword>
<reference evidence="6" key="1">
    <citation type="submission" date="2022-06" db="EMBL/GenBank/DDBJ databases">
        <title>Uncovering the hologenomic basis of an extraordinary plant invasion.</title>
        <authorList>
            <person name="Bieker V.C."/>
            <person name="Martin M.D."/>
            <person name="Gilbert T."/>
            <person name="Hodgins K."/>
            <person name="Battlay P."/>
            <person name="Petersen B."/>
            <person name="Wilson J."/>
        </authorList>
    </citation>
    <scope>NUCLEOTIDE SEQUENCE</scope>
    <source>
        <strain evidence="6">AA19_3_7</strain>
        <tissue evidence="6">Leaf</tissue>
    </source>
</reference>
<keyword evidence="7" id="KW-1185">Reference proteome</keyword>
<dbReference type="InterPro" id="IPR004367">
    <property type="entry name" value="Cyclin_C-dom"/>
</dbReference>
<dbReference type="SUPFAM" id="SSF47954">
    <property type="entry name" value="Cyclin-like"/>
    <property type="match status" value="2"/>
</dbReference>
<dbReference type="EMBL" id="JAMZMK010012080">
    <property type="protein sequence ID" value="KAI7725047.1"/>
    <property type="molecule type" value="Genomic_DNA"/>
</dbReference>
<dbReference type="AlphaFoldDB" id="A0AAD5BKP2"/>
<dbReference type="FunFam" id="1.10.472.10:FF:000040">
    <property type="entry name" value="D6-type cyclin"/>
    <property type="match status" value="1"/>
</dbReference>
<dbReference type="Pfam" id="PF02984">
    <property type="entry name" value="Cyclin_C"/>
    <property type="match status" value="1"/>
</dbReference>
<dbReference type="GO" id="GO:0051301">
    <property type="term" value="P:cell division"/>
    <property type="evidence" value="ECO:0007669"/>
    <property type="project" value="UniProtKB-KW"/>
</dbReference>
<keyword evidence="4" id="KW-0131">Cell cycle</keyword>
<dbReference type="CDD" id="cd20544">
    <property type="entry name" value="CYCLIN_AtCycD-like_rpt2"/>
    <property type="match status" value="1"/>
</dbReference>
<dbReference type="Pfam" id="PF00134">
    <property type="entry name" value="Cyclin_N"/>
    <property type="match status" value="1"/>
</dbReference>
<protein>
    <recommendedName>
        <fullName evidence="5">Cyclin C-terminal domain-containing protein</fullName>
    </recommendedName>
</protein>
<dbReference type="PANTHER" id="PTHR10177">
    <property type="entry name" value="CYCLINS"/>
    <property type="match status" value="1"/>
</dbReference>
<proteinExistence type="inferred from homology"/>
<evidence type="ECO:0000313" key="6">
    <source>
        <dbReference type="EMBL" id="KAI7725047.1"/>
    </source>
</evidence>
<dbReference type="Proteomes" id="UP001206925">
    <property type="component" value="Unassembled WGS sequence"/>
</dbReference>
<gene>
    <name evidence="6" type="ORF">M8C21_026201</name>
</gene>
<dbReference type="InterPro" id="IPR036915">
    <property type="entry name" value="Cyclin-like_sf"/>
</dbReference>
<keyword evidence="3" id="KW-0195">Cyclin</keyword>
<organism evidence="6 7">
    <name type="scientific">Ambrosia artemisiifolia</name>
    <name type="common">Common ragweed</name>
    <dbReference type="NCBI Taxonomy" id="4212"/>
    <lineage>
        <taxon>Eukaryota</taxon>
        <taxon>Viridiplantae</taxon>
        <taxon>Streptophyta</taxon>
        <taxon>Embryophyta</taxon>
        <taxon>Tracheophyta</taxon>
        <taxon>Spermatophyta</taxon>
        <taxon>Magnoliopsida</taxon>
        <taxon>eudicotyledons</taxon>
        <taxon>Gunneridae</taxon>
        <taxon>Pentapetalae</taxon>
        <taxon>asterids</taxon>
        <taxon>campanulids</taxon>
        <taxon>Asterales</taxon>
        <taxon>Asteraceae</taxon>
        <taxon>Asteroideae</taxon>
        <taxon>Heliantheae alliance</taxon>
        <taxon>Heliantheae</taxon>
        <taxon>Ambrosia</taxon>
    </lineage>
</organism>
<evidence type="ECO:0000256" key="2">
    <source>
        <dbReference type="ARBA" id="ARBA00022618"/>
    </source>
</evidence>
<name>A0AAD5BKP2_AMBAR</name>
<evidence type="ECO:0000256" key="1">
    <source>
        <dbReference type="ARBA" id="ARBA00009065"/>
    </source>
</evidence>
<sequence>MEFDLENPLFNDLQQSLFDIESDHIPLSNADLESDHHLRRQLINLISLFSKKHNQPFVSYLAMTYLHRFLASHSIPGEKPWILKLVAVSCVSIALKMINGDSALQRDDSLNLDVGMVERMEFVILGALQWRTRSVTPFAFIRFFLSLFKLETSSFHVVNDYDDHHQVLKDRATEIIFKAQVESKLLDFKPSVIAASALLCASHELYPLQFPDFKNSVLSCVYVNEDELSKCECMIQELVMDGYELMLSCKSTPINILDLDYSSSEDTHTKTEEEEDDDDDEKRGLKRGFTVLRGLCRSGLAAGGSESDSQSAACERGGEACDCRFGTVITAWCRHPCRDVLPGARVVLVAAAAC</sequence>
<dbReference type="InterPro" id="IPR006671">
    <property type="entry name" value="Cyclin_N"/>
</dbReference>
<evidence type="ECO:0000313" key="7">
    <source>
        <dbReference type="Proteomes" id="UP001206925"/>
    </source>
</evidence>
<dbReference type="SMART" id="SM01332">
    <property type="entry name" value="Cyclin_C"/>
    <property type="match status" value="1"/>
</dbReference>
<comment type="caution">
    <text evidence="6">The sequence shown here is derived from an EMBL/GenBank/DDBJ whole genome shotgun (WGS) entry which is preliminary data.</text>
</comment>
<evidence type="ECO:0000256" key="4">
    <source>
        <dbReference type="ARBA" id="ARBA00023306"/>
    </source>
</evidence>
<evidence type="ECO:0000259" key="5">
    <source>
        <dbReference type="SMART" id="SM01332"/>
    </source>
</evidence>
<evidence type="ECO:0000256" key="3">
    <source>
        <dbReference type="ARBA" id="ARBA00023127"/>
    </source>
</evidence>
<comment type="similarity">
    <text evidence="1">Belongs to the cyclin family. Cyclin D subfamily.</text>
</comment>
<dbReference type="Gene3D" id="1.10.472.10">
    <property type="entry name" value="Cyclin-like"/>
    <property type="match status" value="2"/>
</dbReference>
<feature type="domain" description="Cyclin C-terminal" evidence="5">
    <location>
        <begin position="135"/>
        <end position="274"/>
    </location>
</feature>
<dbReference type="InterPro" id="IPR039361">
    <property type="entry name" value="Cyclin"/>
</dbReference>